<feature type="region of interest" description="Disordered" evidence="1">
    <location>
        <begin position="1"/>
        <end position="28"/>
    </location>
</feature>
<accession>A0ABQ9PK86</accession>
<comment type="caution">
    <text evidence="2">The sequence shown here is derived from an EMBL/GenBank/DDBJ whole genome shotgun (WGS) entry which is preliminary data.</text>
</comment>
<dbReference type="Proteomes" id="UP001169217">
    <property type="component" value="Unassembled WGS sequence"/>
</dbReference>
<feature type="compositionally biased region" description="Basic and acidic residues" evidence="1">
    <location>
        <begin position="12"/>
        <end position="28"/>
    </location>
</feature>
<keyword evidence="3" id="KW-1185">Reference proteome</keyword>
<evidence type="ECO:0000313" key="2">
    <source>
        <dbReference type="EMBL" id="KAK0372004.1"/>
    </source>
</evidence>
<name>A0ABQ9PK86_9PEZI</name>
<feature type="compositionally biased region" description="Polar residues" evidence="1">
    <location>
        <begin position="72"/>
        <end position="83"/>
    </location>
</feature>
<evidence type="ECO:0000256" key="1">
    <source>
        <dbReference type="SAM" id="MobiDB-lite"/>
    </source>
</evidence>
<feature type="compositionally biased region" description="Low complexity" evidence="1">
    <location>
        <begin position="60"/>
        <end position="71"/>
    </location>
</feature>
<evidence type="ECO:0000313" key="3">
    <source>
        <dbReference type="Proteomes" id="UP001169217"/>
    </source>
</evidence>
<reference evidence="2" key="1">
    <citation type="submission" date="2023-04" db="EMBL/GenBank/DDBJ databases">
        <title>Colletotrichum limetticola genome sequence.</title>
        <authorList>
            <person name="Baroncelli R."/>
        </authorList>
    </citation>
    <scope>NUCLEOTIDE SEQUENCE</scope>
    <source>
        <strain evidence="2">KLA-Anderson</strain>
    </source>
</reference>
<sequence>MQPATPPQTPQKADRRSTDNDMQRELEKLSESLDYANRQLTRFGAIVMAHQQSEPRPYRSADASTSTAASSFRPSHGSTSKSANAAEYSASFWGRQAFSAENFRNMKVVFRDVMIYGPGRKIRGVRKRPVSDLALRADDPPTVLCFGRPDHLGEITMKPIFPRVMREVPKRTRSKKKRSKEWDLWQEVEERLLNQWPDQVVSSFFCRTGHFDHDLSFLRDTYFTYHETTFARGCPELVFWKRLGERGFTEFPDSSHKRARISGRAWLVVSFDFF</sequence>
<feature type="region of interest" description="Disordered" evidence="1">
    <location>
        <begin position="51"/>
        <end position="83"/>
    </location>
</feature>
<organism evidence="2 3">
    <name type="scientific">Colletotrichum limetticola</name>
    <dbReference type="NCBI Taxonomy" id="1209924"/>
    <lineage>
        <taxon>Eukaryota</taxon>
        <taxon>Fungi</taxon>
        <taxon>Dikarya</taxon>
        <taxon>Ascomycota</taxon>
        <taxon>Pezizomycotina</taxon>
        <taxon>Sordariomycetes</taxon>
        <taxon>Hypocreomycetidae</taxon>
        <taxon>Glomerellales</taxon>
        <taxon>Glomerellaceae</taxon>
        <taxon>Colletotrichum</taxon>
        <taxon>Colletotrichum acutatum species complex</taxon>
    </lineage>
</organism>
<gene>
    <name evidence="2" type="ORF">CLIM01_10654</name>
</gene>
<protein>
    <submittedName>
        <fullName evidence="2">Uncharacterized protein</fullName>
    </submittedName>
</protein>
<dbReference type="EMBL" id="JARUPT010000401">
    <property type="protein sequence ID" value="KAK0372004.1"/>
    <property type="molecule type" value="Genomic_DNA"/>
</dbReference>
<proteinExistence type="predicted"/>